<evidence type="ECO:0000256" key="1">
    <source>
        <dbReference type="SAM" id="MobiDB-lite"/>
    </source>
</evidence>
<dbReference type="Proteomes" id="UP000069205">
    <property type="component" value="Chromosome"/>
</dbReference>
<reference evidence="3 4" key="1">
    <citation type="journal article" date="2015" name="Proc. Natl. Acad. Sci. U.S.A.">
        <title>Expanded metabolic versatility of ubiquitous nitrite-oxidizing bacteria from the genus Nitrospira.</title>
        <authorList>
            <person name="Koch H."/>
            <person name="Lucker S."/>
            <person name="Albertsen M."/>
            <person name="Kitzinger K."/>
            <person name="Herbold C."/>
            <person name="Spieck E."/>
            <person name="Nielsen P.H."/>
            <person name="Wagner M."/>
            <person name="Daims H."/>
        </authorList>
    </citation>
    <scope>NUCLEOTIDE SEQUENCE [LARGE SCALE GENOMIC DNA]</scope>
    <source>
        <strain evidence="3 4">NSP M-1</strain>
    </source>
</reference>
<protein>
    <submittedName>
        <fullName evidence="3">Uncharacterized protein</fullName>
    </submittedName>
</protein>
<sequence length="112" mass="12463">MHTKEVPYGESSEAVSILSSFIPLVPFVRFLSLIPERRFRQAVFAREARRARHQKTRQEVYEEAVAGGGRNTARAQVRGAVPAGNAGRARLPAGRRPGVEEPEVLQVDRVSR</sequence>
<feature type="region of interest" description="Disordered" evidence="1">
    <location>
        <begin position="61"/>
        <end position="112"/>
    </location>
</feature>
<proteinExistence type="predicted"/>
<feature type="compositionally biased region" description="Low complexity" evidence="1">
    <location>
        <begin position="82"/>
        <end position="96"/>
    </location>
</feature>
<name>A0A0K2GDZ6_NITMO</name>
<evidence type="ECO:0000313" key="3">
    <source>
        <dbReference type="EMBL" id="ALA59176.1"/>
    </source>
</evidence>
<dbReference type="AlphaFoldDB" id="A0A0K2GDZ6"/>
<dbReference type="EMBL" id="CP011801">
    <property type="protein sequence ID" value="ALA59176.1"/>
    <property type="molecule type" value="Genomic_DNA"/>
</dbReference>
<keyword evidence="2" id="KW-1133">Transmembrane helix</keyword>
<keyword evidence="2" id="KW-0812">Transmembrane</keyword>
<evidence type="ECO:0000313" key="4">
    <source>
        <dbReference type="Proteomes" id="UP000069205"/>
    </source>
</evidence>
<gene>
    <name evidence="3" type="ORF">NITMOv2_2767</name>
</gene>
<organism evidence="3 4">
    <name type="scientific">Nitrospira moscoviensis</name>
    <dbReference type="NCBI Taxonomy" id="42253"/>
    <lineage>
        <taxon>Bacteria</taxon>
        <taxon>Pseudomonadati</taxon>
        <taxon>Nitrospirota</taxon>
        <taxon>Nitrospiria</taxon>
        <taxon>Nitrospirales</taxon>
        <taxon>Nitrospiraceae</taxon>
        <taxon>Nitrospira</taxon>
    </lineage>
</organism>
<dbReference type="KEGG" id="nmv:NITMOv2_2767"/>
<accession>A0A0K2GDZ6</accession>
<dbReference type="RefSeq" id="WP_053380241.1">
    <property type="nucleotide sequence ID" value="NZ_CP011801.1"/>
</dbReference>
<keyword evidence="4" id="KW-1185">Reference proteome</keyword>
<evidence type="ECO:0000256" key="2">
    <source>
        <dbReference type="SAM" id="Phobius"/>
    </source>
</evidence>
<keyword evidence="2" id="KW-0472">Membrane</keyword>
<dbReference type="STRING" id="42253.NITMOv2_2767"/>
<feature type="transmembrane region" description="Helical" evidence="2">
    <location>
        <begin position="14"/>
        <end position="34"/>
    </location>
</feature>